<dbReference type="SUPFAM" id="SSF88659">
    <property type="entry name" value="Sigma3 and sigma4 domains of RNA polymerase sigma factors"/>
    <property type="match status" value="1"/>
</dbReference>
<dbReference type="Proteomes" id="UP000632377">
    <property type="component" value="Unassembled WGS sequence"/>
</dbReference>
<dbReference type="Gene3D" id="1.10.1740.10">
    <property type="match status" value="1"/>
</dbReference>
<dbReference type="RefSeq" id="WP_202747637.1">
    <property type="nucleotide sequence ID" value="NZ_JAESWC010000002.1"/>
</dbReference>
<dbReference type="InterPro" id="IPR013325">
    <property type="entry name" value="RNA_pol_sigma_r2"/>
</dbReference>
<sequence length="191" mass="22295">MNHYEIETCVIGAKNGNQEELLKVLKQYKPFIFKTARKFNIRNYDIYDLEQIGYMAIINALSKYRTGSCTFSSYVYESIKNAFKYTARQNSKHEKALSLNSVVDPYGKANEYIDCIDSLENLEEDVLKTEEALEVKRAVSKLPPQEMELVTMVYYKGLSLKNYAEKKGMTYYEASKKKDYVLYKLSNHFKQ</sequence>
<accession>A0ABS1T6N0</accession>
<dbReference type="SUPFAM" id="SSF88946">
    <property type="entry name" value="Sigma2 domain of RNA polymerase sigma factors"/>
    <property type="match status" value="1"/>
</dbReference>
<proteinExistence type="predicted"/>
<dbReference type="PANTHER" id="PTHR30385">
    <property type="entry name" value="SIGMA FACTOR F FLAGELLAR"/>
    <property type="match status" value="1"/>
</dbReference>
<evidence type="ECO:0000259" key="5">
    <source>
        <dbReference type="Pfam" id="PF04542"/>
    </source>
</evidence>
<keyword evidence="2" id="KW-0731">Sigma factor</keyword>
<dbReference type="InterPro" id="IPR007627">
    <property type="entry name" value="RNA_pol_sigma70_r2"/>
</dbReference>
<keyword evidence="4" id="KW-0804">Transcription</keyword>
<keyword evidence="7" id="KW-1185">Reference proteome</keyword>
<dbReference type="InterPro" id="IPR036388">
    <property type="entry name" value="WH-like_DNA-bd_sf"/>
</dbReference>
<gene>
    <name evidence="6" type="ORF">JK636_04480</name>
</gene>
<keyword evidence="3" id="KW-0238">DNA-binding</keyword>
<evidence type="ECO:0000313" key="7">
    <source>
        <dbReference type="Proteomes" id="UP000632377"/>
    </source>
</evidence>
<organism evidence="6 7">
    <name type="scientific">Clostridium rhizosphaerae</name>
    <dbReference type="NCBI Taxonomy" id="2803861"/>
    <lineage>
        <taxon>Bacteria</taxon>
        <taxon>Bacillati</taxon>
        <taxon>Bacillota</taxon>
        <taxon>Clostridia</taxon>
        <taxon>Eubacteriales</taxon>
        <taxon>Clostridiaceae</taxon>
        <taxon>Clostridium</taxon>
    </lineage>
</organism>
<keyword evidence="1" id="KW-0805">Transcription regulation</keyword>
<feature type="domain" description="RNA polymerase sigma-70 region 2" evidence="5">
    <location>
        <begin position="26"/>
        <end position="91"/>
    </location>
</feature>
<dbReference type="EMBL" id="JAESWC010000002">
    <property type="protein sequence ID" value="MBL4935012.1"/>
    <property type="molecule type" value="Genomic_DNA"/>
</dbReference>
<dbReference type="NCBIfam" id="TIGR02937">
    <property type="entry name" value="sigma70-ECF"/>
    <property type="match status" value="1"/>
</dbReference>
<evidence type="ECO:0000256" key="4">
    <source>
        <dbReference type="ARBA" id="ARBA00023163"/>
    </source>
</evidence>
<evidence type="ECO:0000313" key="6">
    <source>
        <dbReference type="EMBL" id="MBL4935012.1"/>
    </source>
</evidence>
<evidence type="ECO:0000256" key="1">
    <source>
        <dbReference type="ARBA" id="ARBA00023015"/>
    </source>
</evidence>
<dbReference type="Pfam" id="PF04542">
    <property type="entry name" value="Sigma70_r2"/>
    <property type="match status" value="1"/>
</dbReference>
<dbReference type="InterPro" id="IPR014284">
    <property type="entry name" value="RNA_pol_sigma-70_dom"/>
</dbReference>
<comment type="caution">
    <text evidence="6">The sequence shown here is derived from an EMBL/GenBank/DDBJ whole genome shotgun (WGS) entry which is preliminary data.</text>
</comment>
<dbReference type="PANTHER" id="PTHR30385:SF4">
    <property type="entry name" value="RNA POLYMERASE SIGMA-E FACTOR"/>
    <property type="match status" value="1"/>
</dbReference>
<dbReference type="InterPro" id="IPR013324">
    <property type="entry name" value="RNA_pol_sigma_r3/r4-like"/>
</dbReference>
<evidence type="ECO:0000256" key="3">
    <source>
        <dbReference type="ARBA" id="ARBA00023125"/>
    </source>
</evidence>
<reference evidence="6 7" key="1">
    <citation type="submission" date="2021-01" db="EMBL/GenBank/DDBJ databases">
        <title>Genome public.</title>
        <authorList>
            <person name="Liu C."/>
            <person name="Sun Q."/>
        </authorList>
    </citation>
    <scope>NUCLEOTIDE SEQUENCE [LARGE SCALE GENOMIC DNA]</scope>
    <source>
        <strain evidence="6 7">YIM B02515</strain>
    </source>
</reference>
<evidence type="ECO:0000256" key="2">
    <source>
        <dbReference type="ARBA" id="ARBA00023082"/>
    </source>
</evidence>
<dbReference type="Gene3D" id="1.10.10.10">
    <property type="entry name" value="Winged helix-like DNA-binding domain superfamily/Winged helix DNA-binding domain"/>
    <property type="match status" value="1"/>
</dbReference>
<protein>
    <submittedName>
        <fullName evidence="6">Sigma-70 family RNA polymerase sigma factor</fullName>
    </submittedName>
</protein>
<name>A0ABS1T6N0_9CLOT</name>